<dbReference type="EMBL" id="OV696694">
    <property type="protein sequence ID" value="CAH1274430.1"/>
    <property type="molecule type" value="Genomic_DNA"/>
</dbReference>
<feature type="compositionally biased region" description="Polar residues" evidence="1">
    <location>
        <begin position="573"/>
        <end position="586"/>
    </location>
</feature>
<sequence length="1025" mass="112380">MVGADSQRPMKNTALPVASLCCAEKSSTPQNVVLTLSPHNGMDNGTSLTSKTTPILETTDREHCVRPEDSCTTRHCDNTPVIMDVFSLSEKQATINKSQPDILRGLSVTNPRRLSLSYLGLAGSEVSRTTPTQREIRSAPPALQTHGTRVDTPALTPTQVCNLPVSTASDNSLVNTQPIFLHQANIKTSSDLHGMQKCGEIMTESQNDEGYYRPRDLRTKDQGLLESMDGLVYSNQSATEASVPVNQGVDVLFTDYGNVTSSTANGTTTGATKFRSIAPKPPSVDMILPYYVGESRVFRCFQCPFMCLEKKLLLMHMREEQCYSGLVRRESAMEALKMLKEGHTAKDASQLQASNETCHGATPIIDPEKSVPSPAANIEISSGDDTPEEDTNTVPSVAPVLEDNNNVQTSGSVDSTAKESVERKIGPTDEDLIPSGTTFPKEVKFAAFKRPITIRNQHQADKLREIMQHEHLKARFMHMLKVRLKRALTGVNDKNPSKGGADSNGQKSQTVSANVQETNVTKGSRCNTHAKVSSSPTLSPIPEVNIKKEVAEKSGSHCNDEKQDDQKIRPATPSKNTRSGQTSTSERQTKRMSPPNVPSTIQTNQKGESIEEDDVIVYVGQDCEVQRGKRKPPGKLQTVVEALRENHASKIQGATTSDVGQPPQTASPLSPSPLLQLARLTNDNPYLVNKPPDNARVTGGPTTEVSVSPEQSVAMPCTSKNVGTASPDPRHATKRGAHMDADIIECTPPKRQALQQKHISFQDFQHLMRRHGKDGHVAMTTNMMYAPQTHGVDPGIPLHPSVGPVANTQNYRAGSAIAQNPSNTRQYPFQQQLGRIKDTVDQSMAYKYCNGTVDQSGLHPSRAWPLMPSRSPMNTTSPLDFHTDASRHAAYRLGPPPPLYSGTPRFSPPFRAHETGNRYKRINNQETQIKEDDISPEPMDLRVKRHRPSPPPLIRIEPAYYPRTTITSAAGPPIHNGWTRQEAERLAYSGQPNSHTNSRERLSVILDEIETTVCSSYAAQMRSLP</sequence>
<feature type="compositionally biased region" description="Polar residues" evidence="1">
    <location>
        <begin position="700"/>
        <end position="711"/>
    </location>
</feature>
<evidence type="ECO:0000313" key="3">
    <source>
        <dbReference type="Proteomes" id="UP000838412"/>
    </source>
</evidence>
<proteinExistence type="predicted"/>
<protein>
    <submittedName>
        <fullName evidence="2">Hypp5304 protein</fullName>
    </submittedName>
</protein>
<feature type="region of interest" description="Disordered" evidence="1">
    <location>
        <begin position="691"/>
        <end position="733"/>
    </location>
</feature>
<organism evidence="2 3">
    <name type="scientific">Branchiostoma lanceolatum</name>
    <name type="common">Common lancelet</name>
    <name type="synonym">Amphioxus lanceolatum</name>
    <dbReference type="NCBI Taxonomy" id="7740"/>
    <lineage>
        <taxon>Eukaryota</taxon>
        <taxon>Metazoa</taxon>
        <taxon>Chordata</taxon>
        <taxon>Cephalochordata</taxon>
        <taxon>Leptocardii</taxon>
        <taxon>Amphioxiformes</taxon>
        <taxon>Branchiostomatidae</taxon>
        <taxon>Branchiostoma</taxon>
    </lineage>
</organism>
<feature type="compositionally biased region" description="Low complexity" evidence="1">
    <location>
        <begin position="661"/>
        <end position="671"/>
    </location>
</feature>
<name>A0A8K0AFF6_BRALA</name>
<dbReference type="Proteomes" id="UP000838412">
    <property type="component" value="Chromosome 9"/>
</dbReference>
<dbReference type="AlphaFoldDB" id="A0A8K0AFF6"/>
<feature type="compositionally biased region" description="Basic and acidic residues" evidence="1">
    <location>
        <begin position="416"/>
        <end position="427"/>
    </location>
</feature>
<reference evidence="2" key="1">
    <citation type="submission" date="2022-01" db="EMBL/GenBank/DDBJ databases">
        <authorList>
            <person name="Braso-Vives M."/>
        </authorList>
    </citation>
    <scope>NUCLEOTIDE SEQUENCE</scope>
</reference>
<feature type="compositionally biased region" description="Polar residues" evidence="1">
    <location>
        <begin position="403"/>
        <end position="415"/>
    </location>
</feature>
<feature type="compositionally biased region" description="Polar residues" evidence="1">
    <location>
        <begin position="503"/>
        <end position="538"/>
    </location>
</feature>
<accession>A0A8K0AFF6</accession>
<keyword evidence="3" id="KW-1185">Reference proteome</keyword>
<evidence type="ECO:0000256" key="1">
    <source>
        <dbReference type="SAM" id="MobiDB-lite"/>
    </source>
</evidence>
<feature type="compositionally biased region" description="Polar residues" evidence="1">
    <location>
        <begin position="598"/>
        <end position="607"/>
    </location>
</feature>
<gene>
    <name evidence="2" type="primary">Hypp5304</name>
    <name evidence="2" type="ORF">BLAG_LOCUS25451</name>
</gene>
<feature type="region of interest" description="Disordered" evidence="1">
    <location>
        <begin position="359"/>
        <end position="437"/>
    </location>
</feature>
<dbReference type="OrthoDB" id="8933073at2759"/>
<evidence type="ECO:0000313" key="2">
    <source>
        <dbReference type="EMBL" id="CAH1274430.1"/>
    </source>
</evidence>
<feature type="compositionally biased region" description="Basic and acidic residues" evidence="1">
    <location>
        <begin position="545"/>
        <end position="568"/>
    </location>
</feature>
<feature type="region of interest" description="Disordered" evidence="1">
    <location>
        <begin position="651"/>
        <end position="671"/>
    </location>
</feature>
<feature type="region of interest" description="Disordered" evidence="1">
    <location>
        <begin position="490"/>
        <end position="608"/>
    </location>
</feature>